<keyword evidence="3" id="KW-1185">Reference proteome</keyword>
<gene>
    <name evidence="2" type="ORF">PLEPLA_LOCUS42802</name>
</gene>
<dbReference type="EMBL" id="CADEAL010004236">
    <property type="protein sequence ID" value="CAB1455032.1"/>
    <property type="molecule type" value="Genomic_DNA"/>
</dbReference>
<name>A0A9N7VLD6_PLEPL</name>
<evidence type="ECO:0000256" key="1">
    <source>
        <dbReference type="SAM" id="MobiDB-lite"/>
    </source>
</evidence>
<dbReference type="AlphaFoldDB" id="A0A9N7VLD6"/>
<dbReference type="Proteomes" id="UP001153269">
    <property type="component" value="Unassembled WGS sequence"/>
</dbReference>
<sequence>MSMPRVHTSELDGLRLCQCNAADLSDFHLPKSTISLHVNVFMQCGDGKEARGEACAPRWTVPSGHIPSNESRRSESRHQSADLNRGGVHAPGKVTTVTTRVRERPGRAVAAIRSSDNHKKESPICLRLADVSVAL</sequence>
<feature type="region of interest" description="Disordered" evidence="1">
    <location>
        <begin position="55"/>
        <end position="91"/>
    </location>
</feature>
<organism evidence="2 3">
    <name type="scientific">Pleuronectes platessa</name>
    <name type="common">European plaice</name>
    <dbReference type="NCBI Taxonomy" id="8262"/>
    <lineage>
        <taxon>Eukaryota</taxon>
        <taxon>Metazoa</taxon>
        <taxon>Chordata</taxon>
        <taxon>Craniata</taxon>
        <taxon>Vertebrata</taxon>
        <taxon>Euteleostomi</taxon>
        <taxon>Actinopterygii</taxon>
        <taxon>Neopterygii</taxon>
        <taxon>Teleostei</taxon>
        <taxon>Neoteleostei</taxon>
        <taxon>Acanthomorphata</taxon>
        <taxon>Carangaria</taxon>
        <taxon>Pleuronectiformes</taxon>
        <taxon>Pleuronectoidei</taxon>
        <taxon>Pleuronectidae</taxon>
        <taxon>Pleuronectes</taxon>
    </lineage>
</organism>
<accession>A0A9N7VLD6</accession>
<evidence type="ECO:0000313" key="2">
    <source>
        <dbReference type="EMBL" id="CAB1455032.1"/>
    </source>
</evidence>
<evidence type="ECO:0000313" key="3">
    <source>
        <dbReference type="Proteomes" id="UP001153269"/>
    </source>
</evidence>
<comment type="caution">
    <text evidence="2">The sequence shown here is derived from an EMBL/GenBank/DDBJ whole genome shotgun (WGS) entry which is preliminary data.</text>
</comment>
<protein>
    <submittedName>
        <fullName evidence="2">Uncharacterized protein</fullName>
    </submittedName>
</protein>
<feature type="compositionally biased region" description="Basic and acidic residues" evidence="1">
    <location>
        <begin position="70"/>
        <end position="80"/>
    </location>
</feature>
<reference evidence="2" key="1">
    <citation type="submission" date="2020-03" db="EMBL/GenBank/DDBJ databases">
        <authorList>
            <person name="Weist P."/>
        </authorList>
    </citation>
    <scope>NUCLEOTIDE SEQUENCE</scope>
</reference>
<proteinExistence type="predicted"/>